<dbReference type="InterPro" id="IPR006037">
    <property type="entry name" value="RCK_C"/>
</dbReference>
<feature type="transmembrane region" description="Helical" evidence="7">
    <location>
        <begin position="173"/>
        <end position="195"/>
    </location>
</feature>
<keyword evidence="5 7" id="KW-1133">Transmembrane helix</keyword>
<dbReference type="PANTHER" id="PTHR43652">
    <property type="entry name" value="BASIC AMINO ACID ANTIPORTER YFCC-RELATED"/>
    <property type="match status" value="1"/>
</dbReference>
<dbReference type="InterPro" id="IPR036721">
    <property type="entry name" value="RCK_C_sf"/>
</dbReference>
<evidence type="ECO:0000256" key="1">
    <source>
        <dbReference type="ARBA" id="ARBA00004141"/>
    </source>
</evidence>
<feature type="transmembrane region" description="Helical" evidence="7">
    <location>
        <begin position="135"/>
        <end position="153"/>
    </location>
</feature>
<dbReference type="GO" id="GO:0006813">
    <property type="term" value="P:potassium ion transport"/>
    <property type="evidence" value="ECO:0007669"/>
    <property type="project" value="InterPro"/>
</dbReference>
<evidence type="ECO:0000256" key="5">
    <source>
        <dbReference type="ARBA" id="ARBA00022989"/>
    </source>
</evidence>
<comment type="subcellular location">
    <subcellularLocation>
        <location evidence="1">Membrane</location>
        <topology evidence="1">Multi-pass membrane protein</topology>
    </subcellularLocation>
</comment>
<keyword evidence="10" id="KW-1185">Reference proteome</keyword>
<sequence length="607" mass="62636">MTFDLALVLALLVAATAMFALNRPRMDIVGFLVIVALPFTGVISSREAVAGFSDSTVLLIAALFVVGEGLVRTGVASRMGDLLAAGAGNSPFRMLALVMSAGAFAGAVMSSTAIVAILIPVVLRLCRIRGQAPGGLMMPLSMGALISGMMTLIGTPPNIVINGELARRGHELLGFFSFTPIGLPVLALAIAWMWLMRGTLARSGAPPGAARASLDGWAAEYGLAARARRLRVPAGSPAIGRPLSQMGFHARQGVTILSVERQARLFRQIVMPRAETLLAEGDVLNLDLAEPGFPLETLAEADGLDLLPGPSSWREALGPEMGLVEALVAPGADLIGRSPLEAGFRTQHGLSVIGVKRRREIVPGPAAEAPLLPGDILLLSGPWRRIGDLARPGGDLIALTLPAEFDEVAPAADRAPFAVAALAGMILLMVTGWTSNLQAAFLACLAMGISGAITMDAAYRAISWRTLMLIVGMLPFALALERTGGVTLAAEGLAAVAADMGPRGCLALLFLAAAGLSMFISNTATAVLMAPVAVELAERLGASPLPFAMITALGASTAFMTPVSSPVNLLVTAPGGYAFGDFVKIGAPFSALVLAVSVGLVPLLIPF</sequence>
<gene>
    <name evidence="9" type="ORF">SAMN05216258_10313</name>
</gene>
<feature type="transmembrane region" description="Helical" evidence="7">
    <location>
        <begin position="466"/>
        <end position="486"/>
    </location>
</feature>
<evidence type="ECO:0000256" key="6">
    <source>
        <dbReference type="ARBA" id="ARBA00023136"/>
    </source>
</evidence>
<reference evidence="9 10" key="1">
    <citation type="submission" date="2016-10" db="EMBL/GenBank/DDBJ databases">
        <authorList>
            <person name="de Groot N.N."/>
        </authorList>
    </citation>
    <scope>NUCLEOTIDE SEQUENCE [LARGE SCALE GENOMIC DNA]</scope>
    <source>
        <strain evidence="9 10">CGMCC 1.11030</strain>
    </source>
</reference>
<evidence type="ECO:0000313" key="10">
    <source>
        <dbReference type="Proteomes" id="UP000199377"/>
    </source>
</evidence>
<evidence type="ECO:0000313" key="9">
    <source>
        <dbReference type="EMBL" id="SFH90197.1"/>
    </source>
</evidence>
<dbReference type="EMBL" id="FOQH01000003">
    <property type="protein sequence ID" value="SFH90197.1"/>
    <property type="molecule type" value="Genomic_DNA"/>
</dbReference>
<feature type="domain" description="RCK C-terminal" evidence="8">
    <location>
        <begin position="310"/>
        <end position="395"/>
    </location>
</feature>
<keyword evidence="3 7" id="KW-0812">Transmembrane</keyword>
<evidence type="ECO:0000259" key="8">
    <source>
        <dbReference type="PROSITE" id="PS51202"/>
    </source>
</evidence>
<organism evidence="9 10">
    <name type="scientific">Albimonas pacifica</name>
    <dbReference type="NCBI Taxonomy" id="1114924"/>
    <lineage>
        <taxon>Bacteria</taxon>
        <taxon>Pseudomonadati</taxon>
        <taxon>Pseudomonadota</taxon>
        <taxon>Alphaproteobacteria</taxon>
        <taxon>Rhodobacterales</taxon>
        <taxon>Paracoccaceae</taxon>
        <taxon>Albimonas</taxon>
    </lineage>
</organism>
<dbReference type="InterPro" id="IPR051679">
    <property type="entry name" value="DASS-Related_Transporters"/>
</dbReference>
<evidence type="ECO:0000256" key="2">
    <source>
        <dbReference type="ARBA" id="ARBA00022448"/>
    </source>
</evidence>
<evidence type="ECO:0000256" key="7">
    <source>
        <dbReference type="SAM" id="Phobius"/>
    </source>
</evidence>
<dbReference type="GO" id="GO:0008324">
    <property type="term" value="F:monoatomic cation transmembrane transporter activity"/>
    <property type="evidence" value="ECO:0007669"/>
    <property type="project" value="InterPro"/>
</dbReference>
<dbReference type="SUPFAM" id="SSF116726">
    <property type="entry name" value="TrkA C-terminal domain-like"/>
    <property type="match status" value="2"/>
</dbReference>
<dbReference type="RefSeq" id="WP_092858828.1">
    <property type="nucleotide sequence ID" value="NZ_FOQH01000003.1"/>
</dbReference>
<dbReference type="PROSITE" id="PS01271">
    <property type="entry name" value="NA_SULFATE"/>
    <property type="match status" value="1"/>
</dbReference>
<dbReference type="Pfam" id="PF03600">
    <property type="entry name" value="CitMHS"/>
    <property type="match status" value="2"/>
</dbReference>
<keyword evidence="6 7" id="KW-0472">Membrane</keyword>
<feature type="transmembrane region" description="Helical" evidence="7">
    <location>
        <begin position="585"/>
        <end position="605"/>
    </location>
</feature>
<accession>A0A1I3DTY0</accession>
<keyword evidence="2" id="KW-0813">Transport</keyword>
<proteinExistence type="predicted"/>
<keyword evidence="4" id="KW-0677">Repeat</keyword>
<dbReference type="AlphaFoldDB" id="A0A1I3DTY0"/>
<dbReference type="InterPro" id="IPR004680">
    <property type="entry name" value="Cit_transptr-like_dom"/>
</dbReference>
<protein>
    <submittedName>
        <fullName evidence="9">Di-and tricarboxylate transporter</fullName>
    </submittedName>
</protein>
<feature type="transmembrane region" description="Helical" evidence="7">
    <location>
        <begin position="439"/>
        <end position="459"/>
    </location>
</feature>
<dbReference type="PROSITE" id="PS51202">
    <property type="entry name" value="RCK_C"/>
    <property type="match status" value="2"/>
</dbReference>
<dbReference type="OrthoDB" id="9809303at2"/>
<feature type="transmembrane region" description="Helical" evidence="7">
    <location>
        <begin position="95"/>
        <end position="123"/>
    </location>
</feature>
<evidence type="ECO:0000256" key="3">
    <source>
        <dbReference type="ARBA" id="ARBA00022692"/>
    </source>
</evidence>
<name>A0A1I3DTY0_9RHOB</name>
<dbReference type="GO" id="GO:0005886">
    <property type="term" value="C:plasma membrane"/>
    <property type="evidence" value="ECO:0007669"/>
    <property type="project" value="TreeGrafter"/>
</dbReference>
<feature type="transmembrane region" description="Helical" evidence="7">
    <location>
        <begin position="545"/>
        <end position="565"/>
    </location>
</feature>
<dbReference type="InterPro" id="IPR031312">
    <property type="entry name" value="Na/sul_symport_CS"/>
</dbReference>
<dbReference type="PANTHER" id="PTHR43652:SF1">
    <property type="entry name" value="RESPONSE REGULATOR"/>
    <property type="match status" value="1"/>
</dbReference>
<feature type="domain" description="RCK C-terminal" evidence="8">
    <location>
        <begin position="214"/>
        <end position="304"/>
    </location>
</feature>
<feature type="transmembrane region" description="Helical" evidence="7">
    <location>
        <begin position="30"/>
        <end position="49"/>
    </location>
</feature>
<dbReference type="Proteomes" id="UP000199377">
    <property type="component" value="Unassembled WGS sequence"/>
</dbReference>
<feature type="transmembrane region" description="Helical" evidence="7">
    <location>
        <begin position="506"/>
        <end position="533"/>
    </location>
</feature>
<feature type="transmembrane region" description="Helical" evidence="7">
    <location>
        <begin position="56"/>
        <end position="75"/>
    </location>
</feature>
<evidence type="ECO:0000256" key="4">
    <source>
        <dbReference type="ARBA" id="ARBA00022737"/>
    </source>
</evidence>
<dbReference type="Gene3D" id="3.30.70.1450">
    <property type="entry name" value="Regulator of K+ conductance, C-terminal domain"/>
    <property type="match status" value="2"/>
</dbReference>
<dbReference type="Pfam" id="PF02080">
    <property type="entry name" value="TrkA_C"/>
    <property type="match status" value="2"/>
</dbReference>